<dbReference type="SUPFAM" id="SSF55729">
    <property type="entry name" value="Acyl-CoA N-acyltransferases (Nat)"/>
    <property type="match status" value="1"/>
</dbReference>
<accession>A0ABR7A3E8</accession>
<evidence type="ECO:0000259" key="1">
    <source>
        <dbReference type="PROSITE" id="PS51186"/>
    </source>
</evidence>
<evidence type="ECO:0000313" key="3">
    <source>
        <dbReference type="Proteomes" id="UP000654304"/>
    </source>
</evidence>
<gene>
    <name evidence="2" type="ORF">H8K43_07165</name>
</gene>
<comment type="caution">
    <text evidence="2">The sequence shown here is derived from an EMBL/GenBank/DDBJ whole genome shotgun (WGS) entry which is preliminary data.</text>
</comment>
<sequence>METFVTSLKTNLDKDLGKSMLPIQTQRLVLRVFNIDDADFVLELLNDPSWLRFIGDRGVKTSEQAMDWIQTRPIASQQQFGYSFYVVCDRGQGIAMGICGLIKRDSLPCIDLGYAFLPRYTGQGYALEAAQAVVQHAEQDLHLVRLAAITDPDNERSNRLLNLLGFSLQEVLTLPGETRISNLYFRESKKNAPNDQGASDIHS</sequence>
<dbReference type="Gene3D" id="3.40.630.30">
    <property type="match status" value="1"/>
</dbReference>
<dbReference type="PROSITE" id="PS51186">
    <property type="entry name" value="GNAT"/>
    <property type="match status" value="1"/>
</dbReference>
<protein>
    <submittedName>
        <fullName evidence="2">GNAT family N-acetyltransferase</fullName>
    </submittedName>
</protein>
<reference evidence="2 3" key="1">
    <citation type="submission" date="2020-08" db="EMBL/GenBank/DDBJ databases">
        <title>Novel species isolated from subtropical streams in China.</title>
        <authorList>
            <person name="Lu H."/>
        </authorList>
    </citation>
    <scope>NUCLEOTIDE SEQUENCE [LARGE SCALE GENOMIC DNA]</scope>
    <source>
        <strain evidence="2 3">CY22W</strain>
    </source>
</reference>
<proteinExistence type="predicted"/>
<feature type="domain" description="N-acetyltransferase" evidence="1">
    <location>
        <begin position="28"/>
        <end position="187"/>
    </location>
</feature>
<dbReference type="InterPro" id="IPR016181">
    <property type="entry name" value="Acyl_CoA_acyltransferase"/>
</dbReference>
<dbReference type="Pfam" id="PF13302">
    <property type="entry name" value="Acetyltransf_3"/>
    <property type="match status" value="1"/>
</dbReference>
<dbReference type="InterPro" id="IPR051531">
    <property type="entry name" value="N-acetyltransferase"/>
</dbReference>
<keyword evidence="3" id="KW-1185">Reference proteome</keyword>
<dbReference type="InterPro" id="IPR000182">
    <property type="entry name" value="GNAT_dom"/>
</dbReference>
<organism evidence="2 3">
    <name type="scientific">Undibacterium curvum</name>
    <dbReference type="NCBI Taxonomy" id="2762294"/>
    <lineage>
        <taxon>Bacteria</taxon>
        <taxon>Pseudomonadati</taxon>
        <taxon>Pseudomonadota</taxon>
        <taxon>Betaproteobacteria</taxon>
        <taxon>Burkholderiales</taxon>
        <taxon>Oxalobacteraceae</taxon>
        <taxon>Undibacterium</taxon>
    </lineage>
</organism>
<dbReference type="RefSeq" id="WP_186903192.1">
    <property type="nucleotide sequence ID" value="NZ_JACOGD010000003.1"/>
</dbReference>
<dbReference type="PANTHER" id="PTHR43792:SF1">
    <property type="entry name" value="N-ACETYLTRANSFERASE DOMAIN-CONTAINING PROTEIN"/>
    <property type="match status" value="1"/>
</dbReference>
<dbReference type="EMBL" id="JACOGD010000003">
    <property type="protein sequence ID" value="MBC3931443.1"/>
    <property type="molecule type" value="Genomic_DNA"/>
</dbReference>
<dbReference type="PANTHER" id="PTHR43792">
    <property type="entry name" value="GNAT FAMILY, PUTATIVE (AFU_ORTHOLOGUE AFUA_3G00765)-RELATED-RELATED"/>
    <property type="match status" value="1"/>
</dbReference>
<dbReference type="Proteomes" id="UP000654304">
    <property type="component" value="Unassembled WGS sequence"/>
</dbReference>
<name>A0ABR7A3E8_9BURK</name>
<evidence type="ECO:0000313" key="2">
    <source>
        <dbReference type="EMBL" id="MBC3931443.1"/>
    </source>
</evidence>